<feature type="region of interest" description="Disordered" evidence="6">
    <location>
        <begin position="89"/>
        <end position="115"/>
    </location>
</feature>
<dbReference type="PANTHER" id="PTHR11266">
    <property type="entry name" value="PEROXISOMAL MEMBRANE PROTEIN 2, PXMP2 MPV17"/>
    <property type="match status" value="1"/>
</dbReference>
<keyword evidence="3 7" id="KW-0812">Transmembrane</keyword>
<sequence length="455" mass="51305">MSTKRTASEVLKDARKLVVERMKRGGVHRGEDVVAKQQIRSNKKDFYGAQQTSTSSSSTTPTSAFGRIENARKTLNEYWSSFSSSNSKLSRRTQQQPLNQQNHPTTEAEAGVEGGGSSAPSSYFFNPYWQKTEQVIDYATIDAVARAYKKPPNPISSLRHAGVKFPNVLFHPATLRWYKEYWMCLYEKVFLEKPFLAALATSVFKCVSSDAFVQIFVEGNTHLDYQRVGCFFALGVAYVGAFQYSLYNHMLKPLYGVMKPKMGIPGATGAIVAADQLFVAPFVYFPTFLAIKMWSENKTSAGEFYGTLKTLWNDTVFETMRALWIVWVPAQMFNFWVVPRHLTIPFMNIVGFGWNGILSFVHGQRKILDAKEREEAKIFVEKMSPLLSGSREAHPSISSSSEEEKAKERGEEKKEDGLIAGLMDSQVSTKPLLQSEPEEEEPAPENEPREQDAQQ</sequence>
<dbReference type="GeneID" id="19011322"/>
<evidence type="ECO:0000313" key="8">
    <source>
        <dbReference type="EMBL" id="CCO20218.1"/>
    </source>
</evidence>
<evidence type="ECO:0000256" key="4">
    <source>
        <dbReference type="ARBA" id="ARBA00022989"/>
    </source>
</evidence>
<dbReference type="STRING" id="41875.K8FD81"/>
<dbReference type="GO" id="GO:0016020">
    <property type="term" value="C:membrane"/>
    <property type="evidence" value="ECO:0007669"/>
    <property type="project" value="UniProtKB-SubCell"/>
</dbReference>
<dbReference type="EMBL" id="FO082263">
    <property type="protein sequence ID" value="CCO20218.1"/>
    <property type="molecule type" value="Genomic_DNA"/>
</dbReference>
<reference evidence="8 9" key="1">
    <citation type="submission" date="2011-10" db="EMBL/GenBank/DDBJ databases">
        <authorList>
            <person name="Genoscope - CEA"/>
        </authorList>
    </citation>
    <scope>NUCLEOTIDE SEQUENCE [LARGE SCALE GENOMIC DNA]</scope>
    <source>
        <strain evidence="8 9">RCC 1105</strain>
    </source>
</reference>
<feature type="region of interest" description="Disordered" evidence="6">
    <location>
        <begin position="389"/>
        <end position="455"/>
    </location>
</feature>
<comment type="similarity">
    <text evidence="2">Belongs to the peroxisomal membrane protein PXMP2/4 family.</text>
</comment>
<evidence type="ECO:0000313" key="9">
    <source>
        <dbReference type="Proteomes" id="UP000198341"/>
    </source>
</evidence>
<feature type="transmembrane region" description="Helical" evidence="7">
    <location>
        <begin position="342"/>
        <end position="361"/>
    </location>
</feature>
<keyword evidence="5 7" id="KW-0472">Membrane</keyword>
<name>K8FD81_9CHLO</name>
<feature type="compositionally biased region" description="Polar residues" evidence="6">
    <location>
        <begin position="92"/>
        <end position="105"/>
    </location>
</feature>
<evidence type="ECO:0000256" key="1">
    <source>
        <dbReference type="ARBA" id="ARBA00004141"/>
    </source>
</evidence>
<keyword evidence="4 7" id="KW-1133">Transmembrane helix</keyword>
<dbReference type="AlphaFoldDB" id="K8FD81"/>
<accession>K8FD81</accession>
<feature type="compositionally biased region" description="Low complexity" evidence="6">
    <location>
        <begin position="52"/>
        <end position="63"/>
    </location>
</feature>
<dbReference type="InterPro" id="IPR007248">
    <property type="entry name" value="Mpv17_PMP22"/>
</dbReference>
<proteinExistence type="inferred from homology"/>
<comment type="subcellular location">
    <subcellularLocation>
        <location evidence="1">Membrane</location>
        <topology evidence="1">Multi-pass membrane protein</topology>
    </subcellularLocation>
</comment>
<gene>
    <name evidence="8" type="ordered locus">Bathy16g01680</name>
</gene>
<organism evidence="8 9">
    <name type="scientific">Bathycoccus prasinos</name>
    <dbReference type="NCBI Taxonomy" id="41875"/>
    <lineage>
        <taxon>Eukaryota</taxon>
        <taxon>Viridiplantae</taxon>
        <taxon>Chlorophyta</taxon>
        <taxon>Mamiellophyceae</taxon>
        <taxon>Mamiellales</taxon>
        <taxon>Bathycoccaceae</taxon>
        <taxon>Bathycoccus</taxon>
    </lineage>
</organism>
<feature type="transmembrane region" description="Helical" evidence="7">
    <location>
        <begin position="267"/>
        <end position="291"/>
    </location>
</feature>
<feature type="compositionally biased region" description="Basic and acidic residues" evidence="6">
    <location>
        <begin position="402"/>
        <end position="417"/>
    </location>
</feature>
<feature type="transmembrane region" description="Helical" evidence="7">
    <location>
        <begin position="228"/>
        <end position="247"/>
    </location>
</feature>
<evidence type="ECO:0000256" key="2">
    <source>
        <dbReference type="ARBA" id="ARBA00006824"/>
    </source>
</evidence>
<dbReference type="KEGG" id="bpg:Bathy16g01680"/>
<protein>
    <submittedName>
        <fullName evidence="8">Uncharacterized protein</fullName>
    </submittedName>
</protein>
<feature type="compositionally biased region" description="Basic and acidic residues" evidence="6">
    <location>
        <begin position="446"/>
        <end position="455"/>
    </location>
</feature>
<dbReference type="GO" id="GO:0005737">
    <property type="term" value="C:cytoplasm"/>
    <property type="evidence" value="ECO:0007669"/>
    <property type="project" value="TreeGrafter"/>
</dbReference>
<evidence type="ECO:0000256" key="3">
    <source>
        <dbReference type="ARBA" id="ARBA00022692"/>
    </source>
</evidence>
<dbReference type="Pfam" id="PF04117">
    <property type="entry name" value="Mpv17_PMP22"/>
    <property type="match status" value="1"/>
</dbReference>
<feature type="region of interest" description="Disordered" evidence="6">
    <location>
        <begin position="28"/>
        <end position="64"/>
    </location>
</feature>
<dbReference type="RefSeq" id="XP_007508601.1">
    <property type="nucleotide sequence ID" value="XM_007508539.1"/>
</dbReference>
<dbReference type="eggNOG" id="ENOG502RXAA">
    <property type="taxonomic scope" value="Eukaryota"/>
</dbReference>
<keyword evidence="9" id="KW-1185">Reference proteome</keyword>
<evidence type="ECO:0000256" key="5">
    <source>
        <dbReference type="ARBA" id="ARBA00023136"/>
    </source>
</evidence>
<evidence type="ECO:0000256" key="7">
    <source>
        <dbReference type="SAM" id="Phobius"/>
    </source>
</evidence>
<dbReference type="Proteomes" id="UP000198341">
    <property type="component" value="Chromosome 16"/>
</dbReference>
<dbReference type="PANTHER" id="PTHR11266:SF21">
    <property type="entry name" value="ACT DOMAIN-CONTAINING PROTEIN"/>
    <property type="match status" value="1"/>
</dbReference>
<evidence type="ECO:0000256" key="6">
    <source>
        <dbReference type="SAM" id="MobiDB-lite"/>
    </source>
</evidence>
<dbReference type="OrthoDB" id="498616at2759"/>